<accession>W4L9Z3</accession>
<keyword evidence="1" id="KW-0472">Membrane</keyword>
<dbReference type="Proteomes" id="UP000019141">
    <property type="component" value="Unassembled WGS sequence"/>
</dbReference>
<comment type="caution">
    <text evidence="2">The sequence shown here is derived from an EMBL/GenBank/DDBJ whole genome shotgun (WGS) entry which is preliminary data.</text>
</comment>
<evidence type="ECO:0000256" key="1">
    <source>
        <dbReference type="SAM" id="Phobius"/>
    </source>
</evidence>
<keyword evidence="1" id="KW-1133">Transmembrane helix</keyword>
<protein>
    <submittedName>
        <fullName evidence="2">Uncharacterized protein</fullName>
    </submittedName>
</protein>
<sequence length="81" mass="9184">MEHQIERFQFIFLVAGVGFFVLAFVVSGVVTVNAVSDVPYTSLDEIAEEVSPYFTALSRQYPEQFNTYFPGGPNRKTTEKR</sequence>
<keyword evidence="3" id="KW-1185">Reference proteome</keyword>
<dbReference type="HOGENOM" id="CLU_2567463_0_0_7"/>
<dbReference type="EMBL" id="AZHW01001003">
    <property type="protein sequence ID" value="ETW94812.1"/>
    <property type="molecule type" value="Genomic_DNA"/>
</dbReference>
<dbReference type="AlphaFoldDB" id="W4L9Z3"/>
<feature type="transmembrane region" description="Helical" evidence="1">
    <location>
        <begin position="12"/>
        <end position="35"/>
    </location>
</feature>
<reference evidence="2 3" key="1">
    <citation type="journal article" date="2014" name="Nature">
        <title>An environmental bacterial taxon with a large and distinct metabolic repertoire.</title>
        <authorList>
            <person name="Wilson M.C."/>
            <person name="Mori T."/>
            <person name="Ruckert C."/>
            <person name="Uria A.R."/>
            <person name="Helf M.J."/>
            <person name="Takada K."/>
            <person name="Gernert C."/>
            <person name="Steffens U.A."/>
            <person name="Heycke N."/>
            <person name="Schmitt S."/>
            <person name="Rinke C."/>
            <person name="Helfrich E.J."/>
            <person name="Brachmann A.O."/>
            <person name="Gurgui C."/>
            <person name="Wakimoto T."/>
            <person name="Kracht M."/>
            <person name="Crusemann M."/>
            <person name="Hentschel U."/>
            <person name="Abe I."/>
            <person name="Matsunaga S."/>
            <person name="Kalinowski J."/>
            <person name="Takeyama H."/>
            <person name="Piel J."/>
        </authorList>
    </citation>
    <scope>NUCLEOTIDE SEQUENCE [LARGE SCALE GENOMIC DNA]</scope>
    <source>
        <strain evidence="3">TSY1</strain>
    </source>
</reference>
<evidence type="ECO:0000313" key="2">
    <source>
        <dbReference type="EMBL" id="ETW94812.1"/>
    </source>
</evidence>
<keyword evidence="1" id="KW-0812">Transmembrane</keyword>
<proteinExistence type="predicted"/>
<evidence type="ECO:0000313" key="3">
    <source>
        <dbReference type="Proteomes" id="UP000019141"/>
    </source>
</evidence>
<organism evidence="2 3">
    <name type="scientific">Entotheonella factor</name>
    <dbReference type="NCBI Taxonomy" id="1429438"/>
    <lineage>
        <taxon>Bacteria</taxon>
        <taxon>Pseudomonadati</taxon>
        <taxon>Nitrospinota/Tectimicrobiota group</taxon>
        <taxon>Candidatus Tectimicrobiota</taxon>
        <taxon>Candidatus Entotheonellia</taxon>
        <taxon>Candidatus Entotheonellales</taxon>
        <taxon>Candidatus Entotheonellaceae</taxon>
        <taxon>Candidatus Entotheonella</taxon>
    </lineage>
</organism>
<gene>
    <name evidence="2" type="ORF">ETSY1_33315</name>
</gene>
<name>W4L9Z3_ENTF1</name>